<dbReference type="EMBL" id="CP019454">
    <property type="protein sequence ID" value="AUW93104.1"/>
    <property type="molecule type" value="Genomic_DNA"/>
</dbReference>
<reference evidence="1 2" key="1">
    <citation type="journal article" date="2019" name="Sci. Rep.">
        <title>Sulfobacillus thermotolerans: new insights into resistance and metabolic capacities of acidophilic chemolithotrophs.</title>
        <authorList>
            <person name="Panyushkina A.E."/>
            <person name="Babenko V.V."/>
            <person name="Nikitina A.S."/>
            <person name="Selezneva O.V."/>
            <person name="Tsaplina I.A."/>
            <person name="Letarova M.A."/>
            <person name="Kostryukova E.S."/>
            <person name="Letarov A.V."/>
        </authorList>
    </citation>
    <scope>NUCLEOTIDE SEQUENCE [LARGE SCALE GENOMIC DNA]</scope>
    <source>
        <strain evidence="1 2">Kr1</strain>
    </source>
</reference>
<gene>
    <name evidence="1" type="ORF">BXT84_03345</name>
</gene>
<dbReference type="CDD" id="cd11532">
    <property type="entry name" value="NTP-PPase_COG4997"/>
    <property type="match status" value="1"/>
</dbReference>
<sequence>MATYNKLVRDKIPDIIQAAGKTCRIRTLNDEEMRLMLQRKLHEEVQEYSSAKTDVEALEELADMLEVMWALAKQHGATPEQLLTVQNQKHRLRGGFEHRIFLIDVDD</sequence>
<proteinExistence type="predicted"/>
<dbReference type="SUPFAM" id="SSF101386">
    <property type="entry name" value="all-alpha NTP pyrophosphatases"/>
    <property type="match status" value="1"/>
</dbReference>
<evidence type="ECO:0000313" key="1">
    <source>
        <dbReference type="EMBL" id="AUW93104.1"/>
    </source>
</evidence>
<keyword evidence="2" id="KW-1185">Reference proteome</keyword>
<dbReference type="Proteomes" id="UP000325292">
    <property type="component" value="Chromosome"/>
</dbReference>
<dbReference type="InterPro" id="IPR038735">
    <property type="entry name" value="MSMEG_1276-like_NTP-PPase_dom"/>
</dbReference>
<protein>
    <submittedName>
        <fullName evidence="1">Phosphoribosyl-ATP pyrophosphohydrolase</fullName>
    </submittedName>
</protein>
<accession>A0ABM6RNZ6</accession>
<name>A0ABM6RNZ6_9FIRM</name>
<evidence type="ECO:0000313" key="2">
    <source>
        <dbReference type="Proteomes" id="UP000325292"/>
    </source>
</evidence>
<organism evidence="1 2">
    <name type="scientific">Sulfobacillus thermotolerans</name>
    <dbReference type="NCBI Taxonomy" id="338644"/>
    <lineage>
        <taxon>Bacteria</taxon>
        <taxon>Bacillati</taxon>
        <taxon>Bacillota</taxon>
        <taxon>Clostridia</taxon>
        <taxon>Eubacteriales</taxon>
        <taxon>Clostridiales Family XVII. Incertae Sedis</taxon>
        <taxon>Sulfobacillus</taxon>
    </lineage>
</organism>